<reference evidence="1 2" key="1">
    <citation type="submission" date="2020-09" db="EMBL/GenBank/DDBJ databases">
        <title>Draft genome of Gelidibacter salicanalis PAMC21136.</title>
        <authorList>
            <person name="Park H."/>
        </authorList>
    </citation>
    <scope>NUCLEOTIDE SEQUENCE [LARGE SCALE GENOMIC DNA]</scope>
    <source>
        <strain evidence="1 2">PAMC21136</strain>
    </source>
</reference>
<dbReference type="Pfam" id="PF21857">
    <property type="entry name" value="DUF6913"/>
    <property type="match status" value="1"/>
</dbReference>
<proteinExistence type="predicted"/>
<sequence length="172" mass="19910">MILKAFREKSIRKLTNSLLNSQNVAISNERLESVGVIIDVREFSDAEAFKYFFNELGVKLPKIKIIMFAEDIKKTEKPWDNDFGKKDFGWNGTVKHPELKAFLEMEFDLLVCFFKNDALELKMATALSKANFKIGLSDVDDRLYDLILDVNTNQFGVFKLELQKYLTILNKI</sequence>
<dbReference type="AlphaFoldDB" id="A0A934KW41"/>
<evidence type="ECO:0000313" key="1">
    <source>
        <dbReference type="EMBL" id="MBJ7881697.1"/>
    </source>
</evidence>
<keyword evidence="2" id="KW-1185">Reference proteome</keyword>
<dbReference type="InterPro" id="IPR054207">
    <property type="entry name" value="DUF6913"/>
</dbReference>
<dbReference type="Proteomes" id="UP000662373">
    <property type="component" value="Unassembled WGS sequence"/>
</dbReference>
<dbReference type="EMBL" id="JAEHJZ010000034">
    <property type="protein sequence ID" value="MBJ7881697.1"/>
    <property type="molecule type" value="Genomic_DNA"/>
</dbReference>
<evidence type="ECO:0000313" key="2">
    <source>
        <dbReference type="Proteomes" id="UP000662373"/>
    </source>
</evidence>
<dbReference type="RefSeq" id="WP_199600568.1">
    <property type="nucleotide sequence ID" value="NZ_JAEHJZ010000034.1"/>
</dbReference>
<protein>
    <submittedName>
        <fullName evidence="1">Uncharacterized protein</fullName>
    </submittedName>
</protein>
<accession>A0A934KW41</accession>
<organism evidence="1 2">
    <name type="scientific">Gelidibacter salicanalis</name>
    <dbReference type="NCBI Taxonomy" id="291193"/>
    <lineage>
        <taxon>Bacteria</taxon>
        <taxon>Pseudomonadati</taxon>
        <taxon>Bacteroidota</taxon>
        <taxon>Flavobacteriia</taxon>
        <taxon>Flavobacteriales</taxon>
        <taxon>Flavobacteriaceae</taxon>
        <taxon>Gelidibacter</taxon>
    </lineage>
</organism>
<name>A0A934KW41_9FLAO</name>
<comment type="caution">
    <text evidence="1">The sequence shown here is derived from an EMBL/GenBank/DDBJ whole genome shotgun (WGS) entry which is preliminary data.</text>
</comment>
<gene>
    <name evidence="1" type="ORF">JEM65_13740</name>
</gene>